<accession>A0A8S1N007</accession>
<dbReference type="AlphaFoldDB" id="A0A8S1N007"/>
<comment type="caution">
    <text evidence="2">The sequence shown here is derived from an EMBL/GenBank/DDBJ whole genome shotgun (WGS) entry which is preliminary data.</text>
</comment>
<dbReference type="EMBL" id="CAJJDN010000044">
    <property type="protein sequence ID" value="CAD8083076.1"/>
    <property type="molecule type" value="Genomic_DNA"/>
</dbReference>
<evidence type="ECO:0000313" key="3">
    <source>
        <dbReference type="Proteomes" id="UP000692954"/>
    </source>
</evidence>
<name>A0A8S1N007_9CILI</name>
<protein>
    <recommendedName>
        <fullName evidence="4">EF-hand domain-containing protein</fullName>
    </recommendedName>
</protein>
<gene>
    <name evidence="2" type="ORF">PSON_ATCC_30995.1.T0440213</name>
</gene>
<proteinExistence type="predicted"/>
<feature type="region of interest" description="Disordered" evidence="1">
    <location>
        <begin position="276"/>
        <end position="304"/>
    </location>
</feature>
<dbReference type="Proteomes" id="UP000692954">
    <property type="component" value="Unassembled WGS sequence"/>
</dbReference>
<feature type="compositionally biased region" description="Basic and acidic residues" evidence="1">
    <location>
        <begin position="288"/>
        <end position="298"/>
    </location>
</feature>
<feature type="compositionally biased region" description="Low complexity" evidence="1">
    <location>
        <begin position="277"/>
        <end position="287"/>
    </location>
</feature>
<evidence type="ECO:0000313" key="2">
    <source>
        <dbReference type="EMBL" id="CAD8083076.1"/>
    </source>
</evidence>
<organism evidence="2 3">
    <name type="scientific">Paramecium sonneborni</name>
    <dbReference type="NCBI Taxonomy" id="65129"/>
    <lineage>
        <taxon>Eukaryota</taxon>
        <taxon>Sar</taxon>
        <taxon>Alveolata</taxon>
        <taxon>Ciliophora</taxon>
        <taxon>Intramacronucleata</taxon>
        <taxon>Oligohymenophorea</taxon>
        <taxon>Peniculida</taxon>
        <taxon>Parameciidae</taxon>
        <taxon>Paramecium</taxon>
    </lineage>
</organism>
<reference evidence="2" key="1">
    <citation type="submission" date="2021-01" db="EMBL/GenBank/DDBJ databases">
        <authorList>
            <consortium name="Genoscope - CEA"/>
            <person name="William W."/>
        </authorList>
    </citation>
    <scope>NUCLEOTIDE SEQUENCE</scope>
</reference>
<evidence type="ECO:0008006" key="4">
    <source>
        <dbReference type="Google" id="ProtNLM"/>
    </source>
</evidence>
<keyword evidence="3" id="KW-1185">Reference proteome</keyword>
<sequence>MSELEQLNQQKLQIQQNQEMLSNWISLKKNLSSKFKSAQEIFKALKKDGKGSLSVDDFEEYSKGLDLSLLFKDIDLNEANFGKIWKNWEFKQKQNEHKLQILNEKLQLLAILEDNEKNRETKTNVTSNNIVSKLTSDCETLSQLQEKLDTLVEEGQRQKSKQDDDAVQNEEDYFSFQLSKKNEQKSEELYVNRLQKKSNEDSEGNKQAVNKIIRSYIEGQTHHFKSITELNGNELLQNSLSNKGYLANSSKSYKLSYINKPINYISPPKEIHTVRVQSKQNQQQQKKSPYEEKQQQERKSHKISRMKGDLKSYISQLFFHEKEFRQNNILNRRPTSEEFRGLSGFMNSKQCSKNQLPQFIELQDSNTQKRFQNIRHKLDDFQIQRLSQNTYITKTQPNFSPDKTDRSLNQNVLINLSSKLNSKYSPGNTHRLNLEYLNQERVHQKQKIQDNLIESEVLE</sequence>
<dbReference type="OrthoDB" id="307697at2759"/>
<evidence type="ECO:0000256" key="1">
    <source>
        <dbReference type="SAM" id="MobiDB-lite"/>
    </source>
</evidence>